<dbReference type="PANTHER" id="PTHR23046:SF2">
    <property type="entry name" value="PHOSPHORIBOSYLAMINOIMIDAZOLE CARBOXYLASE"/>
    <property type="match status" value="1"/>
</dbReference>
<dbReference type="InterPro" id="IPR000031">
    <property type="entry name" value="PurE_dom"/>
</dbReference>
<dbReference type="UniPathway" id="UPA00074">
    <property type="reaction ID" value="UER00943"/>
</dbReference>
<evidence type="ECO:0000313" key="7">
    <source>
        <dbReference type="EMBL" id="ROQ90856.1"/>
    </source>
</evidence>
<keyword evidence="1 3" id="KW-0658">Purine biosynthesis</keyword>
<feature type="binding site" evidence="3 5">
    <location>
        <position position="45"/>
    </location>
    <ligand>
        <name>substrate</name>
    </ligand>
</feature>
<dbReference type="EMBL" id="RJVA01000013">
    <property type="protein sequence ID" value="ROQ90856.1"/>
    <property type="molecule type" value="Genomic_DNA"/>
</dbReference>
<dbReference type="Proteomes" id="UP000276223">
    <property type="component" value="Unassembled WGS sequence"/>
</dbReference>
<feature type="binding site" evidence="3 5">
    <location>
        <position position="15"/>
    </location>
    <ligand>
        <name>substrate</name>
    </ligand>
</feature>
<evidence type="ECO:0000256" key="5">
    <source>
        <dbReference type="PIRSR" id="PIRSR001338-1"/>
    </source>
</evidence>
<comment type="catalytic activity">
    <reaction evidence="3 4">
        <text>5-carboxyamino-1-(5-phospho-D-ribosyl)imidazole + H(+) = 5-amino-1-(5-phospho-D-ribosyl)imidazole-4-carboxylate</text>
        <dbReference type="Rhea" id="RHEA:13193"/>
        <dbReference type="ChEBI" id="CHEBI:15378"/>
        <dbReference type="ChEBI" id="CHEBI:58730"/>
        <dbReference type="ChEBI" id="CHEBI:77657"/>
        <dbReference type="EC" id="5.4.99.18"/>
    </reaction>
</comment>
<dbReference type="EC" id="5.4.99.18" evidence="3 4"/>
<comment type="caution">
    <text evidence="7">The sequence shown here is derived from an EMBL/GenBank/DDBJ whole genome shotgun (WGS) entry which is preliminary data.</text>
</comment>
<dbReference type="GO" id="GO:0006189">
    <property type="term" value="P:'de novo' IMP biosynthetic process"/>
    <property type="evidence" value="ECO:0007669"/>
    <property type="project" value="UniProtKB-UniRule"/>
</dbReference>
<gene>
    <name evidence="3" type="primary">purE</name>
    <name evidence="7" type="ORF">EDC27_2111</name>
</gene>
<comment type="similarity">
    <text evidence="3">Belongs to the AIR carboxylase family. Class I subfamily.</text>
</comment>
<dbReference type="SUPFAM" id="SSF52255">
    <property type="entry name" value="N5-CAIR mutase (phosphoribosylaminoimidazole carboxylase, PurE)"/>
    <property type="match status" value="1"/>
</dbReference>
<organism evidence="7 8">
    <name type="scientific">Desulfosoma caldarium</name>
    <dbReference type="NCBI Taxonomy" id="610254"/>
    <lineage>
        <taxon>Bacteria</taxon>
        <taxon>Pseudomonadati</taxon>
        <taxon>Thermodesulfobacteriota</taxon>
        <taxon>Syntrophobacteria</taxon>
        <taxon>Syntrophobacterales</taxon>
        <taxon>Syntrophobacteraceae</taxon>
        <taxon>Desulfosoma</taxon>
    </lineage>
</organism>
<reference evidence="7 8" key="1">
    <citation type="submission" date="2018-11" db="EMBL/GenBank/DDBJ databases">
        <title>Genomic Encyclopedia of Type Strains, Phase IV (KMG-IV): sequencing the most valuable type-strain genomes for metagenomic binning, comparative biology and taxonomic classification.</title>
        <authorList>
            <person name="Goeker M."/>
        </authorList>
    </citation>
    <scope>NUCLEOTIDE SEQUENCE [LARGE SCALE GENOMIC DNA]</scope>
    <source>
        <strain evidence="7 8">DSM 22027</strain>
    </source>
</reference>
<dbReference type="InterPro" id="IPR024694">
    <property type="entry name" value="PurE_prokaryotes"/>
</dbReference>
<name>A0A3N1UUS2_9BACT</name>
<accession>A0A3N1UUS2</accession>
<dbReference type="OrthoDB" id="9791908at2"/>
<dbReference type="AlphaFoldDB" id="A0A3N1UUS2"/>
<keyword evidence="2 3" id="KW-0413">Isomerase</keyword>
<feature type="domain" description="PurE" evidence="6">
    <location>
        <begin position="7"/>
        <end position="158"/>
    </location>
</feature>
<evidence type="ECO:0000259" key="6">
    <source>
        <dbReference type="SMART" id="SM01001"/>
    </source>
</evidence>
<evidence type="ECO:0000256" key="3">
    <source>
        <dbReference type="HAMAP-Rule" id="MF_01929"/>
    </source>
</evidence>
<comment type="function">
    <text evidence="3 4">Catalyzes the conversion of N5-carboxyaminoimidazole ribonucleotide (N5-CAIR) to 4-carboxy-5-aminoimidazole ribonucleotide (CAIR).</text>
</comment>
<dbReference type="PIRSF" id="PIRSF001338">
    <property type="entry name" value="AIR_carboxylase"/>
    <property type="match status" value="1"/>
</dbReference>
<sequence>MTTAKKPLVGVLMGSDSDLPVMEGAFEVLRKFGVPFEAAILSAHRTPEQAAQYAATAAERGLQVIIAAAGWAAHLAGVLASKTILPVIGVPVDSSPLHGMDALLSTVQMPPGIPVATMAIGQGGARNAALFAVQILALCHDDLTKALKRYRADMAAEVLAKNAKVDASVRVEGL</sequence>
<feature type="binding site" evidence="3 5">
    <location>
        <position position="18"/>
    </location>
    <ligand>
        <name>substrate</name>
    </ligand>
</feature>
<dbReference type="Pfam" id="PF00731">
    <property type="entry name" value="AIRC"/>
    <property type="match status" value="1"/>
</dbReference>
<dbReference type="HAMAP" id="MF_01929">
    <property type="entry name" value="PurE_classI"/>
    <property type="match status" value="1"/>
</dbReference>
<dbReference type="GO" id="GO:0034023">
    <property type="term" value="F:5-(carboxyamino)imidazole ribonucleotide mutase activity"/>
    <property type="evidence" value="ECO:0007669"/>
    <property type="project" value="UniProtKB-UniRule"/>
</dbReference>
<evidence type="ECO:0000256" key="2">
    <source>
        <dbReference type="ARBA" id="ARBA00023235"/>
    </source>
</evidence>
<dbReference type="PANTHER" id="PTHR23046">
    <property type="entry name" value="PHOSPHORIBOSYLAMINOIMIDAZOLE CARBOXYLASE CATALYTIC SUBUNIT"/>
    <property type="match status" value="1"/>
</dbReference>
<keyword evidence="8" id="KW-1185">Reference proteome</keyword>
<dbReference type="NCBIfam" id="TIGR01162">
    <property type="entry name" value="purE"/>
    <property type="match status" value="1"/>
</dbReference>
<dbReference type="SMART" id="SM01001">
    <property type="entry name" value="AIRC"/>
    <property type="match status" value="1"/>
</dbReference>
<evidence type="ECO:0000256" key="4">
    <source>
        <dbReference type="PIRNR" id="PIRNR001338"/>
    </source>
</evidence>
<dbReference type="InterPro" id="IPR033747">
    <property type="entry name" value="PurE_ClassI"/>
</dbReference>
<dbReference type="Gene3D" id="3.40.50.1970">
    <property type="match status" value="1"/>
</dbReference>
<evidence type="ECO:0000313" key="8">
    <source>
        <dbReference type="Proteomes" id="UP000276223"/>
    </source>
</evidence>
<evidence type="ECO:0000256" key="1">
    <source>
        <dbReference type="ARBA" id="ARBA00022755"/>
    </source>
</evidence>
<protein>
    <recommendedName>
        <fullName evidence="3 4">N5-carboxyaminoimidazole ribonucleotide mutase</fullName>
        <shortName evidence="3 4">N5-CAIR mutase</shortName>
        <ecNumber evidence="3 4">5.4.99.18</ecNumber>
    </recommendedName>
    <alternativeName>
        <fullName evidence="3">5-(carboxyamino)imidazole ribonucleotide mutase</fullName>
    </alternativeName>
</protein>
<proteinExistence type="inferred from homology"/>
<comment type="pathway">
    <text evidence="3 4">Purine metabolism; IMP biosynthesis via de novo pathway; 5-amino-1-(5-phospho-D-ribosyl)imidazole-4-carboxylate from 5-amino-1-(5-phospho-D-ribosyl)imidazole (N5-CAIR route): step 2/2.</text>
</comment>